<dbReference type="Proteomes" id="UP000294664">
    <property type="component" value="Unassembled WGS sequence"/>
</dbReference>
<evidence type="ECO:0000259" key="9">
    <source>
        <dbReference type="PROSITE" id="PS51755"/>
    </source>
</evidence>
<evidence type="ECO:0000256" key="3">
    <source>
        <dbReference type="ARBA" id="ARBA00023015"/>
    </source>
</evidence>
<dbReference type="GO" id="GO:0032993">
    <property type="term" value="C:protein-DNA complex"/>
    <property type="evidence" value="ECO:0007669"/>
    <property type="project" value="TreeGrafter"/>
</dbReference>
<feature type="DNA-binding region" description="OmpR/PhoB-type" evidence="7">
    <location>
        <begin position="129"/>
        <end position="229"/>
    </location>
</feature>
<dbReference type="Pfam" id="PF00072">
    <property type="entry name" value="Response_reg"/>
    <property type="match status" value="1"/>
</dbReference>
<evidence type="ECO:0000313" key="10">
    <source>
        <dbReference type="EMBL" id="TCT02188.1"/>
    </source>
</evidence>
<keyword evidence="11" id="KW-1185">Reference proteome</keyword>
<dbReference type="InterPro" id="IPR001867">
    <property type="entry name" value="OmpR/PhoB-type_DNA-bd"/>
</dbReference>
<dbReference type="Pfam" id="PF00486">
    <property type="entry name" value="Trans_reg_C"/>
    <property type="match status" value="1"/>
</dbReference>
<keyword evidence="4 7" id="KW-0238">DNA-binding</keyword>
<dbReference type="GO" id="GO:0006355">
    <property type="term" value="P:regulation of DNA-templated transcription"/>
    <property type="evidence" value="ECO:0007669"/>
    <property type="project" value="InterPro"/>
</dbReference>
<keyword evidence="3" id="KW-0805">Transcription regulation</keyword>
<evidence type="ECO:0000313" key="11">
    <source>
        <dbReference type="Proteomes" id="UP000294664"/>
    </source>
</evidence>
<keyword evidence="2" id="KW-0902">Two-component regulatory system</keyword>
<accession>A0A4V2UX56</accession>
<dbReference type="CDD" id="cd17574">
    <property type="entry name" value="REC_OmpR"/>
    <property type="match status" value="1"/>
</dbReference>
<evidence type="ECO:0000256" key="6">
    <source>
        <dbReference type="PROSITE-ProRule" id="PRU00169"/>
    </source>
</evidence>
<organism evidence="10 11">
    <name type="scientific">Aquabacter spiritensis</name>
    <dbReference type="NCBI Taxonomy" id="933073"/>
    <lineage>
        <taxon>Bacteria</taxon>
        <taxon>Pseudomonadati</taxon>
        <taxon>Pseudomonadota</taxon>
        <taxon>Alphaproteobacteria</taxon>
        <taxon>Hyphomicrobiales</taxon>
        <taxon>Xanthobacteraceae</taxon>
        <taxon>Aquabacter</taxon>
    </lineage>
</organism>
<dbReference type="SUPFAM" id="SSF52172">
    <property type="entry name" value="CheY-like"/>
    <property type="match status" value="1"/>
</dbReference>
<reference evidence="10 11" key="1">
    <citation type="submission" date="2019-03" db="EMBL/GenBank/DDBJ databases">
        <title>Genomic Encyclopedia of Type Strains, Phase IV (KMG-IV): sequencing the most valuable type-strain genomes for metagenomic binning, comparative biology and taxonomic classification.</title>
        <authorList>
            <person name="Goeker M."/>
        </authorList>
    </citation>
    <scope>NUCLEOTIDE SEQUENCE [LARGE SCALE GENOMIC DNA]</scope>
    <source>
        <strain evidence="10 11">DSM 9035</strain>
    </source>
</reference>
<dbReference type="AlphaFoldDB" id="A0A4V2UX56"/>
<dbReference type="PANTHER" id="PTHR48111">
    <property type="entry name" value="REGULATOR OF RPOS"/>
    <property type="match status" value="1"/>
</dbReference>
<comment type="caution">
    <text evidence="10">The sequence shown here is derived from an EMBL/GenBank/DDBJ whole genome shotgun (WGS) entry which is preliminary data.</text>
</comment>
<dbReference type="PANTHER" id="PTHR48111:SF4">
    <property type="entry name" value="DNA-BINDING DUAL TRANSCRIPTIONAL REGULATOR OMPR"/>
    <property type="match status" value="1"/>
</dbReference>
<dbReference type="RefSeq" id="WP_132034275.1">
    <property type="nucleotide sequence ID" value="NZ_SMAI01000014.1"/>
</dbReference>
<keyword evidence="1 6" id="KW-0597">Phosphoprotein</keyword>
<dbReference type="SMART" id="SM00862">
    <property type="entry name" value="Trans_reg_C"/>
    <property type="match status" value="1"/>
</dbReference>
<dbReference type="Gene3D" id="1.10.10.10">
    <property type="entry name" value="Winged helix-like DNA-binding domain superfamily/Winged helix DNA-binding domain"/>
    <property type="match status" value="1"/>
</dbReference>
<protein>
    <submittedName>
        <fullName evidence="10">DNA-binding response OmpR family regulator</fullName>
    </submittedName>
</protein>
<dbReference type="InterPro" id="IPR039420">
    <property type="entry name" value="WalR-like"/>
</dbReference>
<feature type="modified residue" description="4-aspartylphosphate" evidence="6">
    <location>
        <position position="53"/>
    </location>
</feature>
<dbReference type="OrthoDB" id="5292887at2"/>
<keyword evidence="5" id="KW-0804">Transcription</keyword>
<dbReference type="GO" id="GO:0000976">
    <property type="term" value="F:transcription cis-regulatory region binding"/>
    <property type="evidence" value="ECO:0007669"/>
    <property type="project" value="TreeGrafter"/>
</dbReference>
<evidence type="ECO:0000256" key="7">
    <source>
        <dbReference type="PROSITE-ProRule" id="PRU01091"/>
    </source>
</evidence>
<dbReference type="EMBL" id="SMAI01000014">
    <property type="protein sequence ID" value="TCT02188.1"/>
    <property type="molecule type" value="Genomic_DNA"/>
</dbReference>
<proteinExistence type="predicted"/>
<evidence type="ECO:0000256" key="1">
    <source>
        <dbReference type="ARBA" id="ARBA00022553"/>
    </source>
</evidence>
<evidence type="ECO:0000256" key="2">
    <source>
        <dbReference type="ARBA" id="ARBA00023012"/>
    </source>
</evidence>
<dbReference type="InterPro" id="IPR011006">
    <property type="entry name" value="CheY-like_superfamily"/>
</dbReference>
<dbReference type="PROSITE" id="PS50110">
    <property type="entry name" value="RESPONSE_REGULATORY"/>
    <property type="match status" value="1"/>
</dbReference>
<dbReference type="SUPFAM" id="SSF46894">
    <property type="entry name" value="C-terminal effector domain of the bipartite response regulators"/>
    <property type="match status" value="1"/>
</dbReference>
<dbReference type="InterPro" id="IPR036388">
    <property type="entry name" value="WH-like_DNA-bd_sf"/>
</dbReference>
<sequence>MSIRVLLVEDDADFRVGLEGFLSGVGHSVRSVADAEHLEHELEAHPPHILVLDLNLPGPDGFSVAHALRERTSIGVVVLTGRTAREDRVRGLELGVDHYFTKPFDPAELDLVIRNLHRRLTQAAMPAPVDSARLGKWALDGAQWVLVSPEGTRVRLSSTEYQLVSRLAARQGRPVARADLIQRNDARDPLVAERGLDVLVFRLRKRVEAECGCKLPVMSVRGLGYVFDAPIEILPA</sequence>
<name>A0A4V2UX56_9HYPH</name>
<gene>
    <name evidence="10" type="ORF">EDC64_11448</name>
</gene>
<evidence type="ECO:0000259" key="8">
    <source>
        <dbReference type="PROSITE" id="PS50110"/>
    </source>
</evidence>
<evidence type="ECO:0000256" key="5">
    <source>
        <dbReference type="ARBA" id="ARBA00023163"/>
    </source>
</evidence>
<feature type="domain" description="Response regulatory" evidence="8">
    <location>
        <begin position="4"/>
        <end position="117"/>
    </location>
</feature>
<dbReference type="SMART" id="SM00448">
    <property type="entry name" value="REC"/>
    <property type="match status" value="1"/>
</dbReference>
<dbReference type="InterPro" id="IPR001789">
    <property type="entry name" value="Sig_transdc_resp-reg_receiver"/>
</dbReference>
<dbReference type="InterPro" id="IPR016032">
    <property type="entry name" value="Sig_transdc_resp-reg_C-effctor"/>
</dbReference>
<dbReference type="GO" id="GO:0000156">
    <property type="term" value="F:phosphorelay response regulator activity"/>
    <property type="evidence" value="ECO:0007669"/>
    <property type="project" value="TreeGrafter"/>
</dbReference>
<dbReference type="CDD" id="cd00383">
    <property type="entry name" value="trans_reg_C"/>
    <property type="match status" value="1"/>
</dbReference>
<dbReference type="Gene3D" id="3.40.50.2300">
    <property type="match status" value="1"/>
</dbReference>
<evidence type="ECO:0000256" key="4">
    <source>
        <dbReference type="ARBA" id="ARBA00023125"/>
    </source>
</evidence>
<dbReference type="PROSITE" id="PS51755">
    <property type="entry name" value="OMPR_PHOB"/>
    <property type="match status" value="1"/>
</dbReference>
<dbReference type="GO" id="GO:0005829">
    <property type="term" value="C:cytosol"/>
    <property type="evidence" value="ECO:0007669"/>
    <property type="project" value="TreeGrafter"/>
</dbReference>
<feature type="domain" description="OmpR/PhoB-type" evidence="9">
    <location>
        <begin position="129"/>
        <end position="229"/>
    </location>
</feature>